<keyword evidence="3" id="KW-0285">Flavoprotein</keyword>
<comment type="caution">
    <text evidence="7">The sequence shown here is derived from an EMBL/GenBank/DDBJ whole genome shotgun (WGS) entry which is preliminary data.</text>
</comment>
<dbReference type="InterPro" id="IPR020946">
    <property type="entry name" value="Flavin_mOase-like"/>
</dbReference>
<dbReference type="GO" id="GO:0050660">
    <property type="term" value="F:flavin adenine dinucleotide binding"/>
    <property type="evidence" value="ECO:0007669"/>
    <property type="project" value="InterPro"/>
</dbReference>
<evidence type="ECO:0000256" key="3">
    <source>
        <dbReference type="ARBA" id="ARBA00022630"/>
    </source>
</evidence>
<dbReference type="Pfam" id="PF00743">
    <property type="entry name" value="FMO-like"/>
    <property type="match status" value="1"/>
</dbReference>
<evidence type="ECO:0000256" key="1">
    <source>
        <dbReference type="ARBA" id="ARBA00009183"/>
    </source>
</evidence>
<dbReference type="GO" id="GO:0004499">
    <property type="term" value="F:N,N-dimethylaniline monooxygenase activity"/>
    <property type="evidence" value="ECO:0007669"/>
    <property type="project" value="InterPro"/>
</dbReference>
<reference evidence="7 8" key="1">
    <citation type="submission" date="2019-04" db="EMBL/GenBank/DDBJ databases">
        <authorList>
            <person name="Liu Q."/>
            <person name="Xin Y.-H."/>
        </authorList>
    </citation>
    <scope>NUCLEOTIDE SEQUENCE [LARGE SCALE GENOMIC DNA]</scope>
    <source>
        <strain evidence="7 8">AM23</strain>
    </source>
</reference>
<dbReference type="InterPro" id="IPR050346">
    <property type="entry name" value="FMO-like"/>
</dbReference>
<keyword evidence="8" id="KW-1185">Reference proteome</keyword>
<comment type="similarity">
    <text evidence="1">Belongs to the FMO family.</text>
</comment>
<evidence type="ECO:0000313" key="8">
    <source>
        <dbReference type="Proteomes" id="UP000305233"/>
    </source>
</evidence>
<evidence type="ECO:0000256" key="6">
    <source>
        <dbReference type="ARBA" id="ARBA00023002"/>
    </source>
</evidence>
<protein>
    <submittedName>
        <fullName evidence="7">Monooxygenase</fullName>
    </submittedName>
</protein>
<dbReference type="PRINTS" id="PR00370">
    <property type="entry name" value="FMOXYGENASE"/>
</dbReference>
<organism evidence="7 8">
    <name type="scientific">Arthrobacter echini</name>
    <dbReference type="NCBI Taxonomy" id="1529066"/>
    <lineage>
        <taxon>Bacteria</taxon>
        <taxon>Bacillati</taxon>
        <taxon>Actinomycetota</taxon>
        <taxon>Actinomycetes</taxon>
        <taxon>Micrococcales</taxon>
        <taxon>Micrococcaceae</taxon>
        <taxon>Arthrobacter</taxon>
    </lineage>
</organism>
<dbReference type="SUPFAM" id="SSF51905">
    <property type="entry name" value="FAD/NAD(P)-binding domain"/>
    <property type="match status" value="2"/>
</dbReference>
<evidence type="ECO:0000256" key="5">
    <source>
        <dbReference type="ARBA" id="ARBA00022857"/>
    </source>
</evidence>
<accession>A0A4V6S874</accession>
<dbReference type="PIRSF" id="PIRSF000332">
    <property type="entry name" value="FMO"/>
    <property type="match status" value="1"/>
</dbReference>
<dbReference type="InterPro" id="IPR000960">
    <property type="entry name" value="Flavin_mOase"/>
</dbReference>
<keyword evidence="7" id="KW-0503">Monooxygenase</keyword>
<keyword evidence="4" id="KW-0274">FAD</keyword>
<sequence length="463" mass="51545">MPYVVRQRHRAPAVIRPVPPDPNLPRACIIGAGSSGLAAAKALHAAGIPFDCFEQGSAIGGNWVFDNPNGVSACYETLQINTSCPRMAFSDFPMPRDYPPYARHDQVAAYFDAYVDHFAFRDRITFNTTVVHVSRADSGWDVVTRGADGELTRHYDAVLVANGHHWDPRWPDPAYPGHFDGEQMHSHDYRSGDQLRDRDVVVVGSGNSALDIASEAGRVARSTVLSQRRGQWVLRKFTLGLASDLIALPGWMPWWATKARLRFGALTSGNAARLGLPQPQHAPGESHPVQSEEIRDALRSGAVTPRPGIERLDGHEVVFTDGSSSRADLIVWATGYNVSFPFFDADLLKAENNNLPLWKRTVHPDLPGLFFIGLLQPVGAVMPLAEAQSQWVAEHLTGRYVQPAPGEIRRQMMSEHERVRRRFYDSPRHTMEVDFDHYLWDLARERRRGARRAEDAPAGKVAA</sequence>
<dbReference type="Proteomes" id="UP000305233">
    <property type="component" value="Unassembled WGS sequence"/>
</dbReference>
<dbReference type="PANTHER" id="PTHR23023">
    <property type="entry name" value="DIMETHYLANILINE MONOOXYGENASE"/>
    <property type="match status" value="1"/>
</dbReference>
<keyword evidence="6" id="KW-0560">Oxidoreductase</keyword>
<comment type="similarity">
    <text evidence="2">Belongs to the FAD-binding monooxygenase family.</text>
</comment>
<dbReference type="GO" id="GO:0050661">
    <property type="term" value="F:NADP binding"/>
    <property type="evidence" value="ECO:0007669"/>
    <property type="project" value="InterPro"/>
</dbReference>
<dbReference type="AlphaFoldDB" id="A0A4V6S874"/>
<gene>
    <name evidence="7" type="ORF">E8P82_05120</name>
</gene>
<proteinExistence type="inferred from homology"/>
<dbReference type="OrthoDB" id="9808049at2"/>
<dbReference type="InterPro" id="IPR036188">
    <property type="entry name" value="FAD/NAD-bd_sf"/>
</dbReference>
<keyword evidence="5" id="KW-0521">NADP</keyword>
<evidence type="ECO:0000313" key="7">
    <source>
        <dbReference type="EMBL" id="THJ67479.1"/>
    </source>
</evidence>
<evidence type="ECO:0000256" key="4">
    <source>
        <dbReference type="ARBA" id="ARBA00022827"/>
    </source>
</evidence>
<dbReference type="Gene3D" id="3.50.50.60">
    <property type="entry name" value="FAD/NAD(P)-binding domain"/>
    <property type="match status" value="1"/>
</dbReference>
<name>A0A4V6S874_9MICC</name>
<dbReference type="RefSeq" id="WP_136453417.1">
    <property type="nucleotide sequence ID" value="NZ_SSWH01000003.1"/>
</dbReference>
<evidence type="ECO:0000256" key="2">
    <source>
        <dbReference type="ARBA" id="ARBA00010139"/>
    </source>
</evidence>
<dbReference type="EMBL" id="SSWH01000003">
    <property type="protein sequence ID" value="THJ67479.1"/>
    <property type="molecule type" value="Genomic_DNA"/>
</dbReference>